<name>A0A3N4H9E1_ASCIM</name>
<dbReference type="AlphaFoldDB" id="A0A3N4H9E1"/>
<accession>A0A3N4H9E1</accession>
<keyword evidence="2" id="KW-1185">Reference proteome</keyword>
<sequence length="312" mass="34602">MASDEAVVFLDGLPTHFTRLPLDWKVVVDTPIDPISLGPFNPVAGSSGIYVIKTNSVDSRAPTAPRLCTLCVHLPIATLRRHIFSDPMGHVYRMISMLADSGRDVWCYCVWEAYPSRPGALQGILTKFIAFGRQPNGESGFFLGVLLSSISNPKTASLLYPASNYTQLLSQATPKSDTGIVKFFFYDFTSKRTLKPPVAGAQMLFWEYPLPLPRATPIILLEAQHEHRPKPTLEEEADKTEYFRGWVDLSAVDVLSGRVGKPGRRPGGRPFRRPDRCCFGTVVEAHPGVLPDGRQCISGLVTFKFGHWKRQG</sequence>
<gene>
    <name evidence="1" type="ORF">BJ508DRAFT_315758</name>
</gene>
<organism evidence="1 2">
    <name type="scientific">Ascobolus immersus RN42</name>
    <dbReference type="NCBI Taxonomy" id="1160509"/>
    <lineage>
        <taxon>Eukaryota</taxon>
        <taxon>Fungi</taxon>
        <taxon>Dikarya</taxon>
        <taxon>Ascomycota</taxon>
        <taxon>Pezizomycotina</taxon>
        <taxon>Pezizomycetes</taxon>
        <taxon>Pezizales</taxon>
        <taxon>Ascobolaceae</taxon>
        <taxon>Ascobolus</taxon>
    </lineage>
</organism>
<evidence type="ECO:0000313" key="1">
    <source>
        <dbReference type="EMBL" id="RPA71289.1"/>
    </source>
</evidence>
<protein>
    <submittedName>
        <fullName evidence="1">Uncharacterized protein</fullName>
    </submittedName>
</protein>
<evidence type="ECO:0000313" key="2">
    <source>
        <dbReference type="Proteomes" id="UP000275078"/>
    </source>
</evidence>
<dbReference type="Proteomes" id="UP000275078">
    <property type="component" value="Unassembled WGS sequence"/>
</dbReference>
<reference evidence="1 2" key="1">
    <citation type="journal article" date="2018" name="Nat. Ecol. Evol.">
        <title>Pezizomycetes genomes reveal the molecular basis of ectomycorrhizal truffle lifestyle.</title>
        <authorList>
            <person name="Murat C."/>
            <person name="Payen T."/>
            <person name="Noel B."/>
            <person name="Kuo A."/>
            <person name="Morin E."/>
            <person name="Chen J."/>
            <person name="Kohler A."/>
            <person name="Krizsan K."/>
            <person name="Balestrini R."/>
            <person name="Da Silva C."/>
            <person name="Montanini B."/>
            <person name="Hainaut M."/>
            <person name="Levati E."/>
            <person name="Barry K.W."/>
            <person name="Belfiori B."/>
            <person name="Cichocki N."/>
            <person name="Clum A."/>
            <person name="Dockter R.B."/>
            <person name="Fauchery L."/>
            <person name="Guy J."/>
            <person name="Iotti M."/>
            <person name="Le Tacon F."/>
            <person name="Lindquist E.A."/>
            <person name="Lipzen A."/>
            <person name="Malagnac F."/>
            <person name="Mello A."/>
            <person name="Molinier V."/>
            <person name="Miyauchi S."/>
            <person name="Poulain J."/>
            <person name="Riccioni C."/>
            <person name="Rubini A."/>
            <person name="Sitrit Y."/>
            <person name="Splivallo R."/>
            <person name="Traeger S."/>
            <person name="Wang M."/>
            <person name="Zifcakova L."/>
            <person name="Wipf D."/>
            <person name="Zambonelli A."/>
            <person name="Paolocci F."/>
            <person name="Nowrousian M."/>
            <person name="Ottonello S."/>
            <person name="Baldrian P."/>
            <person name="Spatafora J.W."/>
            <person name="Henrissat B."/>
            <person name="Nagy L.G."/>
            <person name="Aury J.M."/>
            <person name="Wincker P."/>
            <person name="Grigoriev I.V."/>
            <person name="Bonfante P."/>
            <person name="Martin F.M."/>
        </authorList>
    </citation>
    <scope>NUCLEOTIDE SEQUENCE [LARGE SCALE GENOMIC DNA]</scope>
    <source>
        <strain evidence="1 2">RN42</strain>
    </source>
</reference>
<proteinExistence type="predicted"/>
<dbReference type="EMBL" id="ML119949">
    <property type="protein sequence ID" value="RPA71289.1"/>
    <property type="molecule type" value="Genomic_DNA"/>
</dbReference>